<evidence type="ECO:0000313" key="2">
    <source>
        <dbReference type="EMBL" id="SVD72846.1"/>
    </source>
</evidence>
<dbReference type="EMBL" id="UINC01169354">
    <property type="protein sequence ID" value="SVD72846.1"/>
    <property type="molecule type" value="Genomic_DNA"/>
</dbReference>
<feature type="non-terminal residue" evidence="2">
    <location>
        <position position="23"/>
    </location>
</feature>
<proteinExistence type="predicted"/>
<protein>
    <submittedName>
        <fullName evidence="2">Uncharacterized protein</fullName>
    </submittedName>
</protein>
<gene>
    <name evidence="2" type="ORF">METZ01_LOCUS425700</name>
</gene>
<organism evidence="2">
    <name type="scientific">marine metagenome</name>
    <dbReference type="NCBI Taxonomy" id="408172"/>
    <lineage>
        <taxon>unclassified sequences</taxon>
        <taxon>metagenomes</taxon>
        <taxon>ecological metagenomes</taxon>
    </lineage>
</organism>
<reference evidence="2" key="1">
    <citation type="submission" date="2018-05" db="EMBL/GenBank/DDBJ databases">
        <authorList>
            <person name="Lanie J.A."/>
            <person name="Ng W.-L."/>
            <person name="Kazmierczak K.M."/>
            <person name="Andrzejewski T.M."/>
            <person name="Davidsen T.M."/>
            <person name="Wayne K.J."/>
            <person name="Tettelin H."/>
            <person name="Glass J.I."/>
            <person name="Rusch D."/>
            <person name="Podicherti R."/>
            <person name="Tsui H.-C.T."/>
            <person name="Winkler M.E."/>
        </authorList>
    </citation>
    <scope>NUCLEOTIDE SEQUENCE</scope>
</reference>
<dbReference type="AlphaFoldDB" id="A0A382XP58"/>
<sequence>MIIRQNTKDAFSDGGKKWKGGLK</sequence>
<name>A0A382XP58_9ZZZZ</name>
<feature type="region of interest" description="Disordered" evidence="1">
    <location>
        <begin position="1"/>
        <end position="23"/>
    </location>
</feature>
<accession>A0A382XP58</accession>
<feature type="compositionally biased region" description="Basic and acidic residues" evidence="1">
    <location>
        <begin position="1"/>
        <end position="16"/>
    </location>
</feature>
<evidence type="ECO:0000256" key="1">
    <source>
        <dbReference type="SAM" id="MobiDB-lite"/>
    </source>
</evidence>